<reference evidence="4 5" key="1">
    <citation type="submission" date="2020-04" db="EMBL/GenBank/DDBJ databases">
        <title>Azohydromonas sp. isolated from soil.</title>
        <authorList>
            <person name="Dahal R.H."/>
        </authorList>
    </citation>
    <scope>NUCLEOTIDE SEQUENCE [LARGE SCALE GENOMIC DNA]</scope>
    <source>
        <strain evidence="4 5">G-1-1-14</strain>
    </source>
</reference>
<dbReference type="Proteomes" id="UP000574067">
    <property type="component" value="Unassembled WGS sequence"/>
</dbReference>
<feature type="region of interest" description="Disordered" evidence="1">
    <location>
        <begin position="48"/>
        <end position="75"/>
    </location>
</feature>
<dbReference type="RefSeq" id="WP_169161518.1">
    <property type="nucleotide sequence ID" value="NZ_JABBFW010000011.1"/>
</dbReference>
<evidence type="ECO:0000256" key="1">
    <source>
        <dbReference type="SAM" id="MobiDB-lite"/>
    </source>
</evidence>
<comment type="caution">
    <text evidence="4">The sequence shown here is derived from an EMBL/GenBank/DDBJ whole genome shotgun (WGS) entry which is preliminary data.</text>
</comment>
<keyword evidence="5" id="KW-1185">Reference proteome</keyword>
<evidence type="ECO:0000313" key="4">
    <source>
        <dbReference type="EMBL" id="NML16612.1"/>
    </source>
</evidence>
<organism evidence="4 5">
    <name type="scientific">Azohydromonas caseinilytica</name>
    <dbReference type="NCBI Taxonomy" id="2728836"/>
    <lineage>
        <taxon>Bacteria</taxon>
        <taxon>Pseudomonadati</taxon>
        <taxon>Pseudomonadota</taxon>
        <taxon>Betaproteobacteria</taxon>
        <taxon>Burkholderiales</taxon>
        <taxon>Sphaerotilaceae</taxon>
        <taxon>Azohydromonas</taxon>
    </lineage>
</organism>
<sequence>MNGIRSRSAPTALKWLAAALLAAAAVSAQAGGDGVAATPADSALAAPLDAPEATLQAAPPRDGAARRAGAADTDPLPEPNALHLLALLAAGLVAAYRRKLR</sequence>
<feature type="transmembrane region" description="Helical" evidence="2">
    <location>
        <begin position="80"/>
        <end position="96"/>
    </location>
</feature>
<keyword evidence="2" id="KW-0812">Transmembrane</keyword>
<proteinExistence type="predicted"/>
<gene>
    <name evidence="4" type="ORF">HHL10_16640</name>
</gene>
<feature type="chain" id="PRO_5032937730" description="PEP-CTERM protein-sorting domain-containing protein" evidence="3">
    <location>
        <begin position="31"/>
        <end position="101"/>
    </location>
</feature>
<evidence type="ECO:0000313" key="5">
    <source>
        <dbReference type="Proteomes" id="UP000574067"/>
    </source>
</evidence>
<evidence type="ECO:0008006" key="6">
    <source>
        <dbReference type="Google" id="ProtNLM"/>
    </source>
</evidence>
<feature type="compositionally biased region" description="Low complexity" evidence="1">
    <location>
        <begin position="48"/>
        <end position="72"/>
    </location>
</feature>
<keyword evidence="3" id="KW-0732">Signal</keyword>
<feature type="signal peptide" evidence="3">
    <location>
        <begin position="1"/>
        <end position="30"/>
    </location>
</feature>
<evidence type="ECO:0000256" key="3">
    <source>
        <dbReference type="SAM" id="SignalP"/>
    </source>
</evidence>
<keyword evidence="2" id="KW-0472">Membrane</keyword>
<protein>
    <recommendedName>
        <fullName evidence="6">PEP-CTERM protein-sorting domain-containing protein</fullName>
    </recommendedName>
</protein>
<evidence type="ECO:0000256" key="2">
    <source>
        <dbReference type="SAM" id="Phobius"/>
    </source>
</evidence>
<accession>A0A848FBB0</accession>
<name>A0A848FBB0_9BURK</name>
<dbReference type="EMBL" id="JABBFW010000011">
    <property type="protein sequence ID" value="NML16612.1"/>
    <property type="molecule type" value="Genomic_DNA"/>
</dbReference>
<keyword evidence="2" id="KW-1133">Transmembrane helix</keyword>
<dbReference type="AlphaFoldDB" id="A0A848FBB0"/>